<evidence type="ECO:0000256" key="2">
    <source>
        <dbReference type="ARBA" id="ARBA00022448"/>
    </source>
</evidence>
<proteinExistence type="predicted"/>
<gene>
    <name evidence="11" type="ORF">BCR33DRAFT_836532</name>
</gene>
<dbReference type="SUPFAM" id="SSF51206">
    <property type="entry name" value="cAMP-binding domain-like"/>
    <property type="match status" value="9"/>
</dbReference>
<dbReference type="PANTHER" id="PTHR45638:SF11">
    <property type="entry name" value="CYCLIC NUCLEOTIDE-GATED CATION CHANNEL SUBUNIT A"/>
    <property type="match status" value="1"/>
</dbReference>
<dbReference type="Pfam" id="PF00027">
    <property type="entry name" value="cNMP_binding"/>
    <property type="match status" value="8"/>
</dbReference>
<organism evidence="11 12">
    <name type="scientific">Rhizoclosmatium globosum</name>
    <dbReference type="NCBI Taxonomy" id="329046"/>
    <lineage>
        <taxon>Eukaryota</taxon>
        <taxon>Fungi</taxon>
        <taxon>Fungi incertae sedis</taxon>
        <taxon>Chytridiomycota</taxon>
        <taxon>Chytridiomycota incertae sedis</taxon>
        <taxon>Chytridiomycetes</taxon>
        <taxon>Chytridiales</taxon>
        <taxon>Chytriomycetaceae</taxon>
        <taxon>Rhizoclosmatium</taxon>
    </lineage>
</organism>
<dbReference type="InterPro" id="IPR018490">
    <property type="entry name" value="cNMP-bd_dom_sf"/>
</dbReference>
<feature type="domain" description="Cyclic nucleotide-binding" evidence="10">
    <location>
        <begin position="902"/>
        <end position="1018"/>
    </location>
</feature>
<feature type="domain" description="Cyclic nucleotide-binding" evidence="10">
    <location>
        <begin position="174"/>
        <end position="269"/>
    </location>
</feature>
<keyword evidence="4" id="KW-1133">Transmembrane helix</keyword>
<evidence type="ECO:0000313" key="12">
    <source>
        <dbReference type="Proteomes" id="UP000193642"/>
    </source>
</evidence>
<protein>
    <submittedName>
        <fullName evidence="11">Camp-binding domain-like protein</fullName>
    </submittedName>
</protein>
<keyword evidence="7" id="KW-1071">Ligand-gated ion channel</keyword>
<dbReference type="PROSITE" id="PS00888">
    <property type="entry name" value="CNMP_BINDING_1"/>
    <property type="match status" value="4"/>
</dbReference>
<evidence type="ECO:0000256" key="5">
    <source>
        <dbReference type="ARBA" id="ARBA00023065"/>
    </source>
</evidence>
<evidence type="ECO:0000256" key="9">
    <source>
        <dbReference type="SAM" id="Coils"/>
    </source>
</evidence>
<dbReference type="CDD" id="cd00038">
    <property type="entry name" value="CAP_ED"/>
    <property type="match status" value="9"/>
</dbReference>
<name>A0A1Y2CV07_9FUNG</name>
<dbReference type="PANTHER" id="PTHR45638">
    <property type="entry name" value="CYCLIC NUCLEOTIDE-GATED CATION CHANNEL SUBUNIT A"/>
    <property type="match status" value="1"/>
</dbReference>
<dbReference type="EMBL" id="MCGO01000006">
    <property type="protein sequence ID" value="ORY50716.1"/>
    <property type="molecule type" value="Genomic_DNA"/>
</dbReference>
<evidence type="ECO:0000256" key="7">
    <source>
        <dbReference type="ARBA" id="ARBA00023286"/>
    </source>
</evidence>
<dbReference type="Gene3D" id="2.60.120.10">
    <property type="entry name" value="Jelly Rolls"/>
    <property type="match status" value="9"/>
</dbReference>
<feature type="coiled-coil region" evidence="9">
    <location>
        <begin position="1214"/>
        <end position="1256"/>
    </location>
</feature>
<evidence type="ECO:0000256" key="8">
    <source>
        <dbReference type="ARBA" id="ARBA00023303"/>
    </source>
</evidence>
<feature type="domain" description="Cyclic nucleotide-binding" evidence="10">
    <location>
        <begin position="753"/>
        <end position="859"/>
    </location>
</feature>
<dbReference type="OrthoDB" id="421226at2759"/>
<dbReference type="GO" id="GO:0016020">
    <property type="term" value="C:membrane"/>
    <property type="evidence" value="ECO:0007669"/>
    <property type="project" value="UniProtKB-SubCell"/>
</dbReference>
<comment type="subcellular location">
    <subcellularLocation>
        <location evidence="1">Membrane</location>
        <topology evidence="1">Multi-pass membrane protein</topology>
    </subcellularLocation>
</comment>
<feature type="domain" description="Cyclic nucleotide-binding" evidence="10">
    <location>
        <begin position="1054"/>
        <end position="1171"/>
    </location>
</feature>
<comment type="caution">
    <text evidence="11">The sequence shown here is derived from an EMBL/GenBank/DDBJ whole genome shotgun (WGS) entry which is preliminary data.</text>
</comment>
<dbReference type="InterPro" id="IPR000595">
    <property type="entry name" value="cNMP-bd_dom"/>
</dbReference>
<dbReference type="InterPro" id="IPR018488">
    <property type="entry name" value="cNMP-bd_CS"/>
</dbReference>
<keyword evidence="8" id="KW-0407">Ion channel</keyword>
<dbReference type="SMART" id="SM00100">
    <property type="entry name" value="cNMP"/>
    <property type="match status" value="9"/>
</dbReference>
<evidence type="ECO:0000256" key="4">
    <source>
        <dbReference type="ARBA" id="ARBA00022989"/>
    </source>
</evidence>
<evidence type="ECO:0000256" key="6">
    <source>
        <dbReference type="ARBA" id="ARBA00023136"/>
    </source>
</evidence>
<keyword evidence="3" id="KW-0812">Transmembrane</keyword>
<dbReference type="InterPro" id="IPR050866">
    <property type="entry name" value="CNG_cation_channel"/>
</dbReference>
<accession>A0A1Y2CV07</accession>
<dbReference type="GO" id="GO:0005221">
    <property type="term" value="F:intracellularly cyclic nucleotide-activated monoatomic cation channel activity"/>
    <property type="evidence" value="ECO:0007669"/>
    <property type="project" value="InterPro"/>
</dbReference>
<dbReference type="GO" id="GO:0044877">
    <property type="term" value="F:protein-containing complex binding"/>
    <property type="evidence" value="ECO:0007669"/>
    <property type="project" value="TreeGrafter"/>
</dbReference>
<feature type="domain" description="Cyclic nucleotide-binding" evidence="10">
    <location>
        <begin position="367"/>
        <end position="427"/>
    </location>
</feature>
<evidence type="ECO:0000256" key="3">
    <source>
        <dbReference type="ARBA" id="ARBA00022692"/>
    </source>
</evidence>
<dbReference type="InterPro" id="IPR014710">
    <property type="entry name" value="RmlC-like_jellyroll"/>
</dbReference>
<evidence type="ECO:0000256" key="1">
    <source>
        <dbReference type="ARBA" id="ARBA00004141"/>
    </source>
</evidence>
<keyword evidence="12" id="KW-1185">Reference proteome</keyword>
<keyword evidence="9" id="KW-0175">Coiled coil</keyword>
<keyword evidence="6" id="KW-0472">Membrane</keyword>
<keyword evidence="2" id="KW-0813">Transport</keyword>
<evidence type="ECO:0000259" key="10">
    <source>
        <dbReference type="PROSITE" id="PS50042"/>
    </source>
</evidence>
<dbReference type="PROSITE" id="PS50042">
    <property type="entry name" value="CNMP_BINDING_3"/>
    <property type="match status" value="9"/>
</dbReference>
<feature type="domain" description="Cyclic nucleotide-binding" evidence="10">
    <location>
        <begin position="1538"/>
        <end position="1654"/>
    </location>
</feature>
<sequence length="1823" mass="203761">MALQRRDSDVQQKLASVKAALETVSFGELALKVMTQNEQIAELKEQTGLLADNIQRQESIISRLKNANKVLQQRALEVLDFEEPLDVILHGVQTELAQRTNPQKEDENILNNVNGLIEALQRLKMAVDTRTDGRQNSAINVPVDIRISRRTTLKPTRIVETESPIIQSLLIFPLFASFPWDALQLIASTATNTTATAGKTIMSKGEEGSNIYFLTEGVVSVLVGEGTTKNLGSPTFFGEIGVLSKAQQCTATIIAKTNTIMICVAKSSLVAAAETFPTVRKLIDEFRMNAELWWKQQQYVVTEERYGKQFMDDLARKGIKKLDVFSEAPEEFINSLAATMAVLEFQANTNIISINDKADCETGVVHAEMDSGNSFGEVGILLNMNRTASIRAKYDCTVFQLTRENLSKAVVTYPIMKEKLKAAADERLALFKMRTTQAKPDQFDIEVGEQSLSKLTIFDGVDQSVISEMAAMMVRKTWKKGDVIIKCGDTGMSMFFLAAGTVDVISEFGELLESVSGPSAYFGEVALLEHVPRIATIKCTSTSSTFELTKADVSQVLKKYPEIAQHIKETAHNRMQQYLMRNTYLMSTSLDSVLPADQELGFVAATIDNKSVSVLSEKVLDYEETIRQLREQIKTLTHERDDMLKYIKSTNEMVLNLIKNVENKDGTANTFQVASQLLQLQSSLKKPEELVPTLEKELTPLESQYASESLVRKNTRGHVTVLRDKDKKDTLQMLQKESAQYHPYISILQRFPLFATFPRHILEKVSLAAYEMTRKKGQLIVTKGEEGAEIFFILSGMVSIFVEDTELSSLQQPVFFGELGVLFKFRRTATVVAKTDITMIVVTRQKLDDIISTSPEVQKMVDEFSANKEIWWLKQQYASGSEKFGSEFANDIARKNIRRLDLFKDAPDAFIDSLAMTTTCLVIQDSQNIVNIGEESDAMYFLLAGVVQVVGDTGVVHAEITAGSFFGEVGVLLNMKRTASIRAKGECYVFKLTKENLDRVVLDHPVMSEKLHAEAAERLALFKARTQETTDSKTTAPDQFDMEIGENALTKLSLFRGVDQNVIQELAISMVRKTWNTGEKIIQCGDTGDSMFFLAAGTANVITEFGEIIDDVSGPSAYFGEVAIMEEVPRTATIKCTSECSTYELRKNDVKLVMSKYPDIATQLKETADERMQKFKQRPFHTILVMKITQRIYSLKLNEKDFLNITDQRMASNLSKVSSKLDSFVNERASLQEEEIQHLTEEVKVLTEENQSQANVIAILKSTNQTLRKRALELIKANEEIRQVTHAYLAIASVLKNKPNLSVEENEIVKSAEKARIVINFSSIERTLSDDILNNNDSLPRENKSPACENEMSRHVTVIRQKSLKTAGTIERKPHEEHPNMQTLLRFPLFASFPQDIMEQVSLSSYELHRKMGQLIVKKGEEGAEIFFLTEGVVSVVVDDKELSVLQAPIFFGELGVLFKFQRTATVIAKTDSTMVVVTKQKLDEIISQNNDVKRVVDSFAADKESWWKKQQYIRSQEKFGAEFAHDIAREDIRKLGIFASAPDAFVDSLATAIKCLVYSSNQNIVSVDEDSDAMYFILDGSVEVVGSTGTVHAEMSGGAFFGEVGVLLNMKRTASIRAKEESHVFKLTKQDLDSVIGNYPSMKHILKTAADERYELFKKRSAQPSAESKDGNKEHVPDQFDMEVAGQSLAKLSLFSGVGKSVLSELAMKMIRKTWEKDEKIIVCNAAGESMFFLAAGNADVITEFGDVIDTVSGPSAYFGEVALLEQVPRTATVKCSSVCSTYELRKDDFKAVLSKYPQIANQIKNTADERMQNYLMRNVLA</sequence>
<feature type="domain" description="Cyclic nucleotide-binding" evidence="10">
    <location>
        <begin position="1389"/>
        <end position="1495"/>
    </location>
</feature>
<feature type="domain" description="Cyclic nucleotide-binding" evidence="10">
    <location>
        <begin position="457"/>
        <end position="574"/>
    </location>
</feature>
<evidence type="ECO:0000313" key="11">
    <source>
        <dbReference type="EMBL" id="ORY50716.1"/>
    </source>
</evidence>
<keyword evidence="5" id="KW-0406">Ion transport</keyword>
<feature type="coiled-coil region" evidence="9">
    <location>
        <begin position="612"/>
        <end position="646"/>
    </location>
</feature>
<dbReference type="Proteomes" id="UP000193642">
    <property type="component" value="Unassembled WGS sequence"/>
</dbReference>
<feature type="domain" description="Cyclic nucleotide-binding" evidence="10">
    <location>
        <begin position="1695"/>
        <end position="1812"/>
    </location>
</feature>
<reference evidence="11 12" key="1">
    <citation type="submission" date="2016-07" db="EMBL/GenBank/DDBJ databases">
        <title>Pervasive Adenine N6-methylation of Active Genes in Fungi.</title>
        <authorList>
            <consortium name="DOE Joint Genome Institute"/>
            <person name="Mondo S.J."/>
            <person name="Dannebaum R.O."/>
            <person name="Kuo R.C."/>
            <person name="Labutti K."/>
            <person name="Haridas S."/>
            <person name="Kuo A."/>
            <person name="Salamov A."/>
            <person name="Ahrendt S.R."/>
            <person name="Lipzen A."/>
            <person name="Sullivan W."/>
            <person name="Andreopoulos W.B."/>
            <person name="Clum A."/>
            <person name="Lindquist E."/>
            <person name="Daum C."/>
            <person name="Ramamoorthy G.K."/>
            <person name="Gryganskyi A."/>
            <person name="Culley D."/>
            <person name="Magnuson J.K."/>
            <person name="James T.Y."/>
            <person name="O'Malley M.A."/>
            <person name="Stajich J.E."/>
            <person name="Spatafora J.W."/>
            <person name="Visel A."/>
            <person name="Grigoriev I.V."/>
        </authorList>
    </citation>
    <scope>NUCLEOTIDE SEQUENCE [LARGE SCALE GENOMIC DNA]</scope>
    <source>
        <strain evidence="11 12">JEL800</strain>
    </source>
</reference>
<dbReference type="PROSITE" id="PS00889">
    <property type="entry name" value="CNMP_BINDING_2"/>
    <property type="match status" value="7"/>
</dbReference>